<dbReference type="PROSITE" id="PS51078">
    <property type="entry name" value="ICLR_ED"/>
    <property type="match status" value="1"/>
</dbReference>
<dbReference type="Gene3D" id="1.10.10.10">
    <property type="entry name" value="Winged helix-like DNA-binding domain superfamily/Winged helix DNA-binding domain"/>
    <property type="match status" value="1"/>
</dbReference>
<sequence>MRDVERVEYGVRPVSDADEKDPLFVSAIARAMQVLSAFHGTSKPLTLNEIAKICGMGKSTVQRIVHTLRQQGYIERDPNDRGYVPGVRILDHTLDYLRLNSVIVRALPSLLELRRDASERVDLSVRDDLRLVYALRLQSKREAFFATLIGNSVPLYCTSGGRAVMAQLSDDEVNEIIQRSNRRKFTPRTITEPQEIWDKIHEARENGYALASEEVLQGEIAIGAAIRGPEGRPVAAIHIGGSLSEWNRDNFVGHFAPLVLAAAGSINRF</sequence>
<dbReference type="InterPro" id="IPR005471">
    <property type="entry name" value="Tscrpt_reg_IclR_N"/>
</dbReference>
<keyword evidence="6" id="KW-0614">Plasmid</keyword>
<dbReference type="KEGG" id="och:CES85_3361"/>
<evidence type="ECO:0000259" key="4">
    <source>
        <dbReference type="PROSITE" id="PS51077"/>
    </source>
</evidence>
<gene>
    <name evidence="6" type="ORF">CES85_3361</name>
</gene>
<organism evidence="6 7">
    <name type="scientific">Ochrobactrum quorumnocens</name>
    <dbReference type="NCBI Taxonomy" id="271865"/>
    <lineage>
        <taxon>Bacteria</taxon>
        <taxon>Pseudomonadati</taxon>
        <taxon>Pseudomonadota</taxon>
        <taxon>Alphaproteobacteria</taxon>
        <taxon>Hyphomicrobiales</taxon>
        <taxon>Brucellaceae</taxon>
        <taxon>Brucella/Ochrobactrum group</taxon>
        <taxon>Ochrobactrum</taxon>
    </lineage>
</organism>
<dbReference type="OrthoDB" id="6057486at2"/>
<evidence type="ECO:0000256" key="1">
    <source>
        <dbReference type="ARBA" id="ARBA00023015"/>
    </source>
</evidence>
<dbReference type="Pfam" id="PF01614">
    <property type="entry name" value="IclR_C"/>
    <property type="match status" value="1"/>
</dbReference>
<dbReference type="SUPFAM" id="SSF55781">
    <property type="entry name" value="GAF domain-like"/>
    <property type="match status" value="1"/>
</dbReference>
<accession>A0A248UNB3</accession>
<evidence type="ECO:0000256" key="2">
    <source>
        <dbReference type="ARBA" id="ARBA00023125"/>
    </source>
</evidence>
<dbReference type="Gene3D" id="3.30.450.40">
    <property type="match status" value="1"/>
</dbReference>
<evidence type="ECO:0000256" key="3">
    <source>
        <dbReference type="ARBA" id="ARBA00023163"/>
    </source>
</evidence>
<name>A0A248UNB3_9HYPH</name>
<dbReference type="InterPro" id="IPR014757">
    <property type="entry name" value="Tscrpt_reg_IclR_C"/>
</dbReference>
<dbReference type="GO" id="GO:0003700">
    <property type="term" value="F:DNA-binding transcription factor activity"/>
    <property type="evidence" value="ECO:0007669"/>
    <property type="project" value="TreeGrafter"/>
</dbReference>
<dbReference type="EMBL" id="CP022605">
    <property type="protein sequence ID" value="ASV88333.1"/>
    <property type="molecule type" value="Genomic_DNA"/>
</dbReference>
<dbReference type="Proteomes" id="UP000215256">
    <property type="component" value="Plasmid unnamed1"/>
</dbReference>
<dbReference type="SMART" id="SM00346">
    <property type="entry name" value="HTH_ICLR"/>
    <property type="match status" value="1"/>
</dbReference>
<dbReference type="GO" id="GO:0045892">
    <property type="term" value="P:negative regulation of DNA-templated transcription"/>
    <property type="evidence" value="ECO:0007669"/>
    <property type="project" value="TreeGrafter"/>
</dbReference>
<evidence type="ECO:0000259" key="5">
    <source>
        <dbReference type="PROSITE" id="PS51078"/>
    </source>
</evidence>
<dbReference type="SUPFAM" id="SSF46785">
    <property type="entry name" value="Winged helix' DNA-binding domain"/>
    <property type="match status" value="1"/>
</dbReference>
<dbReference type="AlphaFoldDB" id="A0A248UNB3"/>
<dbReference type="InterPro" id="IPR050707">
    <property type="entry name" value="HTH_MetabolicPath_Reg"/>
</dbReference>
<evidence type="ECO:0000313" key="7">
    <source>
        <dbReference type="Proteomes" id="UP000215256"/>
    </source>
</evidence>
<dbReference type="PANTHER" id="PTHR30136:SF35">
    <property type="entry name" value="HTH-TYPE TRANSCRIPTIONAL REGULATOR RV1719"/>
    <property type="match status" value="1"/>
</dbReference>
<geneLocation type="plasmid" evidence="6 7">
    <name>unnamed1</name>
</geneLocation>
<dbReference type="Pfam" id="PF09339">
    <property type="entry name" value="HTH_IclR"/>
    <property type="match status" value="1"/>
</dbReference>
<dbReference type="InterPro" id="IPR036390">
    <property type="entry name" value="WH_DNA-bd_sf"/>
</dbReference>
<evidence type="ECO:0000313" key="6">
    <source>
        <dbReference type="EMBL" id="ASV88333.1"/>
    </source>
</evidence>
<protein>
    <submittedName>
        <fullName evidence="6">Bacterial transcriptional regulator family protein</fullName>
    </submittedName>
</protein>
<dbReference type="InterPro" id="IPR036388">
    <property type="entry name" value="WH-like_DNA-bd_sf"/>
</dbReference>
<feature type="domain" description="HTH iclR-type" evidence="4">
    <location>
        <begin position="25"/>
        <end position="87"/>
    </location>
</feature>
<keyword evidence="2" id="KW-0238">DNA-binding</keyword>
<feature type="domain" description="IclR-ED" evidence="5">
    <location>
        <begin position="88"/>
        <end position="269"/>
    </location>
</feature>
<dbReference type="PANTHER" id="PTHR30136">
    <property type="entry name" value="HELIX-TURN-HELIX TRANSCRIPTIONAL REGULATOR, ICLR FAMILY"/>
    <property type="match status" value="1"/>
</dbReference>
<dbReference type="InterPro" id="IPR029016">
    <property type="entry name" value="GAF-like_dom_sf"/>
</dbReference>
<dbReference type="GO" id="GO:0003677">
    <property type="term" value="F:DNA binding"/>
    <property type="evidence" value="ECO:0007669"/>
    <property type="project" value="UniProtKB-KW"/>
</dbReference>
<dbReference type="PROSITE" id="PS51077">
    <property type="entry name" value="HTH_ICLR"/>
    <property type="match status" value="1"/>
</dbReference>
<keyword evidence="3" id="KW-0804">Transcription</keyword>
<reference evidence="6 7" key="1">
    <citation type="submission" date="2017-07" db="EMBL/GenBank/DDBJ databases">
        <title>Phylogenetic study on the rhizospheric bacterium Ochrobactrum sp. A44.</title>
        <authorList>
            <person name="Krzyzanowska D.M."/>
            <person name="Ossowicki A."/>
            <person name="Rajewska M."/>
            <person name="Maciag T."/>
            <person name="Kaczynski Z."/>
            <person name="Czerwicka M."/>
            <person name="Jafra S."/>
        </authorList>
    </citation>
    <scope>NUCLEOTIDE SEQUENCE [LARGE SCALE GENOMIC DNA]</scope>
    <source>
        <strain evidence="6 7">A44</strain>
        <plasmid evidence="6 7">unnamed1</plasmid>
    </source>
</reference>
<dbReference type="RefSeq" id="WP_095448490.1">
    <property type="nucleotide sequence ID" value="NZ_CP022605.1"/>
</dbReference>
<keyword evidence="1" id="KW-0805">Transcription regulation</keyword>
<proteinExistence type="predicted"/>